<dbReference type="AlphaFoldDB" id="A0A1V1NW89"/>
<protein>
    <submittedName>
        <fullName evidence="1">Uncharacterized protein</fullName>
    </submittedName>
</protein>
<dbReference type="Proteomes" id="UP000189670">
    <property type="component" value="Unassembled WGS sequence"/>
</dbReference>
<reference evidence="2" key="1">
    <citation type="submission" date="2012-11" db="EMBL/GenBank/DDBJ databases">
        <authorList>
            <person name="Lucero-Rivera Y.E."/>
            <person name="Tovar-Ramirez D."/>
        </authorList>
    </citation>
    <scope>NUCLEOTIDE SEQUENCE [LARGE SCALE GENOMIC DNA]</scope>
    <source>
        <strain evidence="2">Araruama</strain>
    </source>
</reference>
<sequence length="138" mass="16141">MPKNFRPSKRESRIISEIESSRENKRRESIIRIKECIEPLSNNLAMKLVENKLVDTKNKNAIEEQLAGALEKLIHSDEFEVDYQIAPFRRLVDSPNIVSLYITAFILEQLINHKDVEDIYGADDEIYDCVNQQVVRYM</sequence>
<organism evidence="1 2">
    <name type="scientific">Candidatus Magnetoglobus multicellularis str. Araruama</name>
    <dbReference type="NCBI Taxonomy" id="890399"/>
    <lineage>
        <taxon>Bacteria</taxon>
        <taxon>Pseudomonadati</taxon>
        <taxon>Thermodesulfobacteriota</taxon>
        <taxon>Desulfobacteria</taxon>
        <taxon>Desulfobacterales</taxon>
        <taxon>Desulfobacteraceae</taxon>
        <taxon>Candidatus Magnetoglobus</taxon>
    </lineage>
</organism>
<dbReference type="EMBL" id="ATBP01001696">
    <property type="protein sequence ID" value="ETR66872.1"/>
    <property type="molecule type" value="Genomic_DNA"/>
</dbReference>
<accession>A0A1V1NW89</accession>
<proteinExistence type="predicted"/>
<evidence type="ECO:0000313" key="1">
    <source>
        <dbReference type="EMBL" id="ETR66872.1"/>
    </source>
</evidence>
<comment type="caution">
    <text evidence="1">The sequence shown here is derived from an EMBL/GenBank/DDBJ whole genome shotgun (WGS) entry which is preliminary data.</text>
</comment>
<gene>
    <name evidence="1" type="ORF">OMM_12241</name>
</gene>
<evidence type="ECO:0000313" key="2">
    <source>
        <dbReference type="Proteomes" id="UP000189670"/>
    </source>
</evidence>
<name>A0A1V1NW89_9BACT</name>